<evidence type="ECO:0000313" key="2">
    <source>
        <dbReference type="EMBL" id="MBO0518465.1"/>
    </source>
</evidence>
<dbReference type="Proteomes" id="UP000664167">
    <property type="component" value="Unassembled WGS sequence"/>
</dbReference>
<accession>A0A939JNI3</accession>
<dbReference type="AlphaFoldDB" id="A0A939JNI3"/>
<keyword evidence="3" id="KW-1185">Reference proteome</keyword>
<evidence type="ECO:0000259" key="1">
    <source>
        <dbReference type="Pfam" id="PF02682"/>
    </source>
</evidence>
<name>A0A939JNI3_9ACTN</name>
<evidence type="ECO:0000313" key="3">
    <source>
        <dbReference type="Proteomes" id="UP000664167"/>
    </source>
</evidence>
<dbReference type="InterPro" id="IPR003833">
    <property type="entry name" value="CT_C_D"/>
</dbReference>
<protein>
    <submittedName>
        <fullName evidence="2">Carboxyltransferase domain-containing protein</fullName>
    </submittedName>
</protein>
<proteinExistence type="predicted"/>
<feature type="non-terminal residue" evidence="2">
    <location>
        <position position="77"/>
    </location>
</feature>
<feature type="non-terminal residue" evidence="2">
    <location>
        <position position="1"/>
    </location>
</feature>
<dbReference type="SUPFAM" id="SSF160467">
    <property type="entry name" value="PH0987 N-terminal domain-like"/>
    <property type="match status" value="1"/>
</dbReference>
<dbReference type="Gene3D" id="3.30.1360.40">
    <property type="match status" value="1"/>
</dbReference>
<feature type="domain" description="Carboxyltransferase" evidence="1">
    <location>
        <begin position="17"/>
        <end position="76"/>
    </location>
</feature>
<comment type="caution">
    <text evidence="2">The sequence shown here is derived from an EMBL/GenBank/DDBJ whole genome shotgun (WGS) entry which is preliminary data.</text>
</comment>
<dbReference type="Pfam" id="PF02682">
    <property type="entry name" value="CT_C_D"/>
    <property type="match status" value="1"/>
</dbReference>
<dbReference type="EMBL" id="JAFLRJ010001683">
    <property type="protein sequence ID" value="MBO0518465.1"/>
    <property type="molecule type" value="Genomic_DNA"/>
</dbReference>
<organism evidence="2 3">
    <name type="scientific">Streptomyces beijiangensis</name>
    <dbReference type="NCBI Taxonomy" id="163361"/>
    <lineage>
        <taxon>Bacteria</taxon>
        <taxon>Bacillati</taxon>
        <taxon>Actinomycetota</taxon>
        <taxon>Actinomycetes</taxon>
        <taxon>Kitasatosporales</taxon>
        <taxon>Streptomycetaceae</taxon>
        <taxon>Streptomyces</taxon>
    </lineage>
</organism>
<sequence>YPLLINETENRRFPFSVRCSGDANILVEYGEMELDLLLRFQVHALMEAIQKREDLPVLDLTPGIRSLQIHIDATKIS</sequence>
<gene>
    <name evidence="2" type="ORF">J0695_43210</name>
</gene>
<reference evidence="2" key="1">
    <citation type="submission" date="2021-03" db="EMBL/GenBank/DDBJ databases">
        <title>Streptomyces poriferae sp. nov., a novel marine sponge-derived Actinobacteria species with anti-MRSA activity.</title>
        <authorList>
            <person name="Sandoval-Powers M."/>
            <person name="Kralova S."/>
            <person name="Nguyen G.-S."/>
            <person name="Fawwal D."/>
            <person name="Degnes K."/>
            <person name="Klinkenberg G."/>
            <person name="Sletta H."/>
            <person name="Wentzel A."/>
            <person name="Liles M.R."/>
        </authorList>
    </citation>
    <scope>NUCLEOTIDE SEQUENCE</scope>
    <source>
        <strain evidence="2">DSM 41794</strain>
    </source>
</reference>
<dbReference type="RefSeq" id="WP_206970258.1">
    <property type="nucleotide sequence ID" value="NZ_JAFLRJ010001683.1"/>
</dbReference>